<dbReference type="SUPFAM" id="SSF54277">
    <property type="entry name" value="CAD &amp; PB1 domains"/>
    <property type="match status" value="1"/>
</dbReference>
<sequence length="613" mass="66194">MSSSKSTTRFKLKRDSLTRRVTFDERPSWALLAAKISELFAIAPEQIAVAYIDADADEVTLSSSAELNEYYKEVPAGEEIKFFVRDLSSRTDKSLPETPRSAFRNTFGVNIDEFEIEDDWQPLPPMGGGIYVPVGGSTHAFIQVVESDVNDDVESNHSTADFGTTVDKGKGKAVDPSPVPSVADKLVDDEASLDEPTVHETVPLVETVDVDDPPLPTIEPATAPQPSIANDVATLLTTLTNVMSSHPELSEGLRNIVQNATNGTYWNVHRVAVSQAAGEFMQATGDAAEDLRRRGEDEAGRRVAEALTGMLRTFSQVLGPGETTAADEPVRTSTPTADPSPFWQGPRRDPGGHHGGHWGRPVPPPPPPPPFPAFASVPPSFWPRFGPPPPPGPPPRVPPPPHVPPPPVPPAPEAASKPTAQDLKARVDAAKLLYKAEKERYRAECEERKKARDARAAAEAARMAAAAADVAVEEKPEEPPAPPAPKPVAHLVSAGNRKVGYPQLEMYSVPHRHNTYHGHPSRRHYSQDMAPESSTDRAVHRITRRLAAMGITDKAHPTLPSKIKEQLPDGPLSDEAENNIVSTLVEELVFISSPKPVASGSGLHNDEVPGAWP</sequence>
<feature type="region of interest" description="Disordered" evidence="1">
    <location>
        <begin position="468"/>
        <end position="489"/>
    </location>
</feature>
<dbReference type="AlphaFoldDB" id="A0AAD7FLS1"/>
<feature type="compositionally biased region" description="Basic residues" evidence="1">
    <location>
        <begin position="511"/>
        <end position="524"/>
    </location>
</feature>
<organism evidence="3 4">
    <name type="scientific">Roridomyces roridus</name>
    <dbReference type="NCBI Taxonomy" id="1738132"/>
    <lineage>
        <taxon>Eukaryota</taxon>
        <taxon>Fungi</taxon>
        <taxon>Dikarya</taxon>
        <taxon>Basidiomycota</taxon>
        <taxon>Agaricomycotina</taxon>
        <taxon>Agaricomycetes</taxon>
        <taxon>Agaricomycetidae</taxon>
        <taxon>Agaricales</taxon>
        <taxon>Marasmiineae</taxon>
        <taxon>Mycenaceae</taxon>
        <taxon>Roridomyces</taxon>
    </lineage>
</organism>
<dbReference type="Pfam" id="PF00564">
    <property type="entry name" value="PB1"/>
    <property type="match status" value="1"/>
</dbReference>
<accession>A0AAD7FLS1</accession>
<feature type="region of interest" description="Disordered" evidence="1">
    <location>
        <begin position="317"/>
        <end position="423"/>
    </location>
</feature>
<dbReference type="Gene3D" id="3.10.20.90">
    <property type="entry name" value="Phosphatidylinositol 3-kinase Catalytic Subunit, Chain A, domain 1"/>
    <property type="match status" value="1"/>
</dbReference>
<dbReference type="EMBL" id="JARKIF010000009">
    <property type="protein sequence ID" value="KAJ7631061.1"/>
    <property type="molecule type" value="Genomic_DNA"/>
</dbReference>
<dbReference type="InterPro" id="IPR000270">
    <property type="entry name" value="PB1_dom"/>
</dbReference>
<feature type="compositionally biased region" description="Low complexity" evidence="1">
    <location>
        <begin position="373"/>
        <end position="384"/>
    </location>
</feature>
<evidence type="ECO:0000259" key="2">
    <source>
        <dbReference type="SMART" id="SM00666"/>
    </source>
</evidence>
<dbReference type="SMART" id="SM00666">
    <property type="entry name" value="PB1"/>
    <property type="match status" value="1"/>
</dbReference>
<reference evidence="3" key="1">
    <citation type="submission" date="2023-03" db="EMBL/GenBank/DDBJ databases">
        <title>Massive genome expansion in bonnet fungi (Mycena s.s.) driven by repeated elements and novel gene families across ecological guilds.</title>
        <authorList>
            <consortium name="Lawrence Berkeley National Laboratory"/>
            <person name="Harder C.B."/>
            <person name="Miyauchi S."/>
            <person name="Viragh M."/>
            <person name="Kuo A."/>
            <person name="Thoen E."/>
            <person name="Andreopoulos B."/>
            <person name="Lu D."/>
            <person name="Skrede I."/>
            <person name="Drula E."/>
            <person name="Henrissat B."/>
            <person name="Morin E."/>
            <person name="Kohler A."/>
            <person name="Barry K."/>
            <person name="LaButti K."/>
            <person name="Morin E."/>
            <person name="Salamov A."/>
            <person name="Lipzen A."/>
            <person name="Mereny Z."/>
            <person name="Hegedus B."/>
            <person name="Baldrian P."/>
            <person name="Stursova M."/>
            <person name="Weitz H."/>
            <person name="Taylor A."/>
            <person name="Grigoriev I.V."/>
            <person name="Nagy L.G."/>
            <person name="Martin F."/>
            <person name="Kauserud H."/>
        </authorList>
    </citation>
    <scope>NUCLEOTIDE SEQUENCE</scope>
    <source>
        <strain evidence="3">9284</strain>
    </source>
</reference>
<evidence type="ECO:0000256" key="1">
    <source>
        <dbReference type="SAM" id="MobiDB-lite"/>
    </source>
</evidence>
<comment type="caution">
    <text evidence="3">The sequence shown here is derived from an EMBL/GenBank/DDBJ whole genome shotgun (WGS) entry which is preliminary data.</text>
</comment>
<feature type="compositionally biased region" description="Pro residues" evidence="1">
    <location>
        <begin position="385"/>
        <end position="412"/>
    </location>
</feature>
<dbReference type="Proteomes" id="UP001221142">
    <property type="component" value="Unassembled WGS sequence"/>
</dbReference>
<proteinExistence type="predicted"/>
<feature type="region of interest" description="Disordered" evidence="1">
    <location>
        <begin position="152"/>
        <end position="182"/>
    </location>
</feature>
<evidence type="ECO:0000313" key="4">
    <source>
        <dbReference type="Proteomes" id="UP001221142"/>
    </source>
</evidence>
<gene>
    <name evidence="3" type="ORF">FB45DRAFT_1058943</name>
</gene>
<feature type="region of interest" description="Disordered" evidence="1">
    <location>
        <begin position="511"/>
        <end position="536"/>
    </location>
</feature>
<evidence type="ECO:0000313" key="3">
    <source>
        <dbReference type="EMBL" id="KAJ7631061.1"/>
    </source>
</evidence>
<feature type="compositionally biased region" description="Pro residues" evidence="1">
    <location>
        <begin position="361"/>
        <end position="372"/>
    </location>
</feature>
<keyword evidence="4" id="KW-1185">Reference proteome</keyword>
<protein>
    <recommendedName>
        <fullName evidence="2">PB1 domain-containing protein</fullName>
    </recommendedName>
</protein>
<name>A0AAD7FLS1_9AGAR</name>
<feature type="domain" description="PB1" evidence="2">
    <location>
        <begin position="7"/>
        <end position="87"/>
    </location>
</feature>